<comment type="similarity">
    <text evidence="1">Belongs to the bactofilin family.</text>
</comment>
<evidence type="ECO:0000256" key="1">
    <source>
        <dbReference type="ARBA" id="ARBA00044755"/>
    </source>
</evidence>
<protein>
    <recommendedName>
        <fullName evidence="4">Polymer-forming cytoskeletal protein</fullName>
    </recommendedName>
</protein>
<name>A0A6S6UIF1_9BACT</name>
<dbReference type="Pfam" id="PF04519">
    <property type="entry name" value="Bactofilin"/>
    <property type="match status" value="1"/>
</dbReference>
<sequence length="137" mass="14407">MFGKNGNTPKSNSKSSSNGTSTPLEVCNLASGTTINGDFKAESNIRLEGSIYGKVTCAGRIVMSKTAYIKGDIFCQNINSEGKIEGNIVAKEKVSLSSTAIVEGNIKYNVFQIEEGAIFNGQAVCAKSAGTASLKER</sequence>
<evidence type="ECO:0008006" key="4">
    <source>
        <dbReference type="Google" id="ProtNLM"/>
    </source>
</evidence>
<evidence type="ECO:0000313" key="3">
    <source>
        <dbReference type="EMBL" id="CAA6829227.1"/>
    </source>
</evidence>
<accession>A0A6S6UIF1</accession>
<dbReference type="InterPro" id="IPR007607">
    <property type="entry name" value="BacA/B"/>
</dbReference>
<dbReference type="PANTHER" id="PTHR35024">
    <property type="entry name" value="HYPOTHETICAL CYTOSOLIC PROTEIN"/>
    <property type="match status" value="1"/>
</dbReference>
<dbReference type="AlphaFoldDB" id="A0A6S6UIF1"/>
<dbReference type="PANTHER" id="PTHR35024:SF4">
    <property type="entry name" value="POLYMER-FORMING CYTOSKELETAL PROTEIN"/>
    <property type="match status" value="1"/>
</dbReference>
<feature type="region of interest" description="Disordered" evidence="2">
    <location>
        <begin position="1"/>
        <end position="20"/>
    </location>
</feature>
<reference evidence="3" key="1">
    <citation type="submission" date="2020-01" db="EMBL/GenBank/DDBJ databases">
        <authorList>
            <person name="Meier V. D."/>
            <person name="Meier V D."/>
        </authorList>
    </citation>
    <scope>NUCLEOTIDE SEQUENCE</scope>
    <source>
        <strain evidence="3">HLG_WM_MAG_10</strain>
    </source>
</reference>
<dbReference type="EMBL" id="CACVAQ010000472">
    <property type="protein sequence ID" value="CAA6829227.1"/>
    <property type="molecule type" value="Genomic_DNA"/>
</dbReference>
<organism evidence="3">
    <name type="scientific">uncultured Aureispira sp</name>
    <dbReference type="NCBI Taxonomy" id="1331704"/>
    <lineage>
        <taxon>Bacteria</taxon>
        <taxon>Pseudomonadati</taxon>
        <taxon>Bacteroidota</taxon>
        <taxon>Saprospiria</taxon>
        <taxon>Saprospirales</taxon>
        <taxon>Saprospiraceae</taxon>
        <taxon>Aureispira</taxon>
        <taxon>environmental samples</taxon>
    </lineage>
</organism>
<gene>
    <name evidence="3" type="ORF">HELGO_WM24011</name>
</gene>
<evidence type="ECO:0000256" key="2">
    <source>
        <dbReference type="SAM" id="MobiDB-lite"/>
    </source>
</evidence>
<proteinExistence type="inferred from homology"/>